<feature type="signal peptide" evidence="1">
    <location>
        <begin position="1"/>
        <end position="29"/>
    </location>
</feature>
<accession>A0A0L0CIJ7</accession>
<keyword evidence="3" id="KW-1185">Reference proteome</keyword>
<dbReference type="Proteomes" id="UP000037069">
    <property type="component" value="Unassembled WGS sequence"/>
</dbReference>
<organism evidence="2 3">
    <name type="scientific">Lucilia cuprina</name>
    <name type="common">Green bottle fly</name>
    <name type="synonym">Australian sheep blowfly</name>
    <dbReference type="NCBI Taxonomy" id="7375"/>
    <lineage>
        <taxon>Eukaryota</taxon>
        <taxon>Metazoa</taxon>
        <taxon>Ecdysozoa</taxon>
        <taxon>Arthropoda</taxon>
        <taxon>Hexapoda</taxon>
        <taxon>Insecta</taxon>
        <taxon>Pterygota</taxon>
        <taxon>Neoptera</taxon>
        <taxon>Endopterygota</taxon>
        <taxon>Diptera</taxon>
        <taxon>Brachycera</taxon>
        <taxon>Muscomorpha</taxon>
        <taxon>Oestroidea</taxon>
        <taxon>Calliphoridae</taxon>
        <taxon>Luciliinae</taxon>
        <taxon>Lucilia</taxon>
    </lineage>
</organism>
<name>A0A0L0CIJ7_LUCCU</name>
<proteinExistence type="predicted"/>
<feature type="chain" id="PRO_5005536449" evidence="1">
    <location>
        <begin position="30"/>
        <end position="270"/>
    </location>
</feature>
<evidence type="ECO:0000256" key="1">
    <source>
        <dbReference type="SAM" id="SignalP"/>
    </source>
</evidence>
<dbReference type="AlphaFoldDB" id="A0A0L0CIJ7"/>
<evidence type="ECO:0000313" key="3">
    <source>
        <dbReference type="Proteomes" id="UP000037069"/>
    </source>
</evidence>
<reference evidence="2 3" key="1">
    <citation type="journal article" date="2015" name="Nat. Commun.">
        <title>Lucilia cuprina genome unlocks parasitic fly biology to underpin future interventions.</title>
        <authorList>
            <person name="Anstead C.A."/>
            <person name="Korhonen P.K."/>
            <person name="Young N.D."/>
            <person name="Hall R.S."/>
            <person name="Jex A.R."/>
            <person name="Murali S.C."/>
            <person name="Hughes D.S."/>
            <person name="Lee S.F."/>
            <person name="Perry T."/>
            <person name="Stroehlein A.J."/>
            <person name="Ansell B.R."/>
            <person name="Breugelmans B."/>
            <person name="Hofmann A."/>
            <person name="Qu J."/>
            <person name="Dugan S."/>
            <person name="Lee S.L."/>
            <person name="Chao H."/>
            <person name="Dinh H."/>
            <person name="Han Y."/>
            <person name="Doddapaneni H.V."/>
            <person name="Worley K.C."/>
            <person name="Muzny D.M."/>
            <person name="Ioannidis P."/>
            <person name="Waterhouse R.M."/>
            <person name="Zdobnov E.M."/>
            <person name="James P.J."/>
            <person name="Bagnall N.H."/>
            <person name="Kotze A.C."/>
            <person name="Gibbs R.A."/>
            <person name="Richards S."/>
            <person name="Batterham P."/>
            <person name="Gasser R.B."/>
        </authorList>
    </citation>
    <scope>NUCLEOTIDE SEQUENCE [LARGE SCALE GENOMIC DNA]</scope>
    <source>
        <strain evidence="2 3">LS</strain>
        <tissue evidence="2">Full body</tissue>
    </source>
</reference>
<evidence type="ECO:0000313" key="2">
    <source>
        <dbReference type="EMBL" id="KNC32066.1"/>
    </source>
</evidence>
<keyword evidence="1" id="KW-0732">Signal</keyword>
<dbReference type="EMBL" id="JRES01000344">
    <property type="protein sequence ID" value="KNC32066.1"/>
    <property type="molecule type" value="Genomic_DNA"/>
</dbReference>
<gene>
    <name evidence="2" type="ORF">FF38_04843</name>
</gene>
<sequence length="270" mass="28080">MGSKGGGCDGGVTVGLCIWAVLLVGNTRGCVGFGANGGLANLLVADELLYKLSLNSNSSFLVMISTSSRSGGGGIINDIISSGVNSLAGVAFCVGGATTTFSKNLSKSCSCLTSFNVFFVKSPNPFGGALSKERASNSSGVCGGGMALSIPKLLLSGLWSPKLERYAKFCLRLDLSFVFSNEGLRAVGEFVGDAMDSESLSLCEKSVPNACRTNESLCFNEPCCGVSSFEDNLLLLRLSQSLSNSMTALEFIFEELRALVGLCQDTTAEL</sequence>
<protein>
    <submittedName>
        <fullName evidence="2">Uncharacterized protein</fullName>
    </submittedName>
</protein>
<comment type="caution">
    <text evidence="2">The sequence shown here is derived from an EMBL/GenBank/DDBJ whole genome shotgun (WGS) entry which is preliminary data.</text>
</comment>